<evidence type="ECO:0000259" key="3">
    <source>
        <dbReference type="PROSITE" id="PS51648"/>
    </source>
</evidence>
<proteinExistence type="inferred from homology"/>
<evidence type="ECO:0000313" key="4">
    <source>
        <dbReference type="EMBL" id="QTH64822.1"/>
    </source>
</evidence>
<dbReference type="Pfam" id="PF05166">
    <property type="entry name" value="YcgL"/>
    <property type="match status" value="1"/>
</dbReference>
<dbReference type="AlphaFoldDB" id="A0A975DCV6"/>
<dbReference type="Proteomes" id="UP000682739">
    <property type="component" value="Chromosome"/>
</dbReference>
<feature type="compositionally biased region" description="Polar residues" evidence="2">
    <location>
        <begin position="87"/>
        <end position="96"/>
    </location>
</feature>
<evidence type="ECO:0000256" key="2">
    <source>
        <dbReference type="SAM" id="MobiDB-lite"/>
    </source>
</evidence>
<dbReference type="InterPro" id="IPR038068">
    <property type="entry name" value="YcgL-like_sf"/>
</dbReference>
<dbReference type="PANTHER" id="PTHR38109">
    <property type="entry name" value="PROTEIN YCGL"/>
    <property type="match status" value="1"/>
</dbReference>
<dbReference type="Gene3D" id="3.10.510.20">
    <property type="entry name" value="YcgL domain"/>
    <property type="match status" value="1"/>
</dbReference>
<gene>
    <name evidence="4" type="ORF">J1N51_05025</name>
</gene>
<dbReference type="RefSeq" id="WP_208832876.1">
    <property type="nucleotide sequence ID" value="NZ_CP072110.1"/>
</dbReference>
<feature type="domain" description="YcgL" evidence="3">
    <location>
        <begin position="2"/>
        <end position="86"/>
    </location>
</feature>
<evidence type="ECO:0000256" key="1">
    <source>
        <dbReference type="HAMAP-Rule" id="MF_01866"/>
    </source>
</evidence>
<feature type="region of interest" description="Disordered" evidence="2">
    <location>
        <begin position="73"/>
        <end position="96"/>
    </location>
</feature>
<dbReference type="PANTHER" id="PTHR38109:SF1">
    <property type="entry name" value="PROTEIN YCGL"/>
    <property type="match status" value="1"/>
</dbReference>
<accession>A0A975DCV6</accession>
<dbReference type="PROSITE" id="PS51648">
    <property type="entry name" value="YCGL"/>
    <property type="match status" value="1"/>
</dbReference>
<sequence>MQLCTIYKSSKKAETYLYVEKTDDFSKVPEQLMKLIGAPLLVMTLDLDRRNGLAQADLDKVKQELKENGYYLQLPPPQENLLDTFKKSQSASTGEA</sequence>
<name>A0A975DCV6_9GAMM</name>
<dbReference type="SUPFAM" id="SSF160191">
    <property type="entry name" value="YcgL-like"/>
    <property type="match status" value="1"/>
</dbReference>
<keyword evidence="5" id="KW-1185">Reference proteome</keyword>
<reference evidence="4" key="1">
    <citation type="submission" date="2021-03" db="EMBL/GenBank/DDBJ databases">
        <title>Description of Psychrosphaera ytuae sp. nov. isolated from deep sea sediment of South China Sea.</title>
        <authorList>
            <person name="Zhang J."/>
            <person name="Xu X.-D."/>
        </authorList>
    </citation>
    <scope>NUCLEOTIDE SEQUENCE</scope>
    <source>
        <strain evidence="4">MTZ26</strain>
    </source>
</reference>
<evidence type="ECO:0000313" key="5">
    <source>
        <dbReference type="Proteomes" id="UP000682739"/>
    </source>
</evidence>
<dbReference type="InterPro" id="IPR027354">
    <property type="entry name" value="YcgL_dom"/>
</dbReference>
<dbReference type="KEGG" id="psym:J1N51_05025"/>
<organism evidence="4 5">
    <name type="scientific">Psychrosphaera ytuae</name>
    <dbReference type="NCBI Taxonomy" id="2820710"/>
    <lineage>
        <taxon>Bacteria</taxon>
        <taxon>Pseudomonadati</taxon>
        <taxon>Pseudomonadota</taxon>
        <taxon>Gammaproteobacteria</taxon>
        <taxon>Alteromonadales</taxon>
        <taxon>Pseudoalteromonadaceae</taxon>
        <taxon>Psychrosphaera</taxon>
    </lineage>
</organism>
<dbReference type="HAMAP" id="MF_01866">
    <property type="entry name" value="UPF0745"/>
    <property type="match status" value="1"/>
</dbReference>
<dbReference type="EMBL" id="CP072110">
    <property type="protein sequence ID" value="QTH64822.1"/>
    <property type="molecule type" value="Genomic_DNA"/>
</dbReference>
<protein>
    <recommendedName>
        <fullName evidence="1">YcgL domain-containing protein J1N51_05025</fullName>
    </recommendedName>
</protein>